<dbReference type="PANTHER" id="PTHR10024:SF378">
    <property type="entry name" value="SYNAPTOTAGMIN BETA, ISOFORM D"/>
    <property type="match status" value="1"/>
</dbReference>
<feature type="region of interest" description="Disordered" evidence="1">
    <location>
        <begin position="156"/>
        <end position="175"/>
    </location>
</feature>
<name>A0A915CLX4_9BILA</name>
<feature type="region of interest" description="Disordered" evidence="1">
    <location>
        <begin position="1"/>
        <end position="26"/>
    </location>
</feature>
<sequence length="385" mass="42842">MANMRRLGSVSETISQTSISPMQARKESFRNVGSGMVGSAGLTGRRRPSQQESEDSALLFLERRKSSDTNVGQIQPDLYRRRGSIISIANWKSSSRDFFNGLPGACNKLVGKIQLQFCYDYSKSDFVVHILQASIQLPQLEECQFWLSLEGDQWKAPSGSASPTTPSRRSDSLKLPKNGELINMSECSSFGVPVFKFPMCYADLMEKNLVVEVVSTTTVILSGNRRSSGTTVKHAKTCISLSALNPSDDELLIWADLESTNDYDNSHGSLNLCLQYLPSAARLSLTLHQATNLPNRGVDGLPNAFVPTTSPEWNEVLTFVIDQKLISRCRLEVCVMDCDRFGNSRPIGRPPYGFGVMRSFKLQRCNLAIQFKTVKRRKYSLNGCH</sequence>
<evidence type="ECO:0000313" key="3">
    <source>
        <dbReference type="Proteomes" id="UP000887574"/>
    </source>
</evidence>
<dbReference type="GO" id="GO:0005544">
    <property type="term" value="F:calcium-dependent phospholipid binding"/>
    <property type="evidence" value="ECO:0007669"/>
    <property type="project" value="TreeGrafter"/>
</dbReference>
<dbReference type="GO" id="GO:0070382">
    <property type="term" value="C:exocytic vesicle"/>
    <property type="evidence" value="ECO:0007669"/>
    <property type="project" value="TreeGrafter"/>
</dbReference>
<feature type="domain" description="C2" evidence="2">
    <location>
        <begin position="308"/>
        <end position="349"/>
    </location>
</feature>
<dbReference type="GO" id="GO:0005886">
    <property type="term" value="C:plasma membrane"/>
    <property type="evidence" value="ECO:0007669"/>
    <property type="project" value="TreeGrafter"/>
</dbReference>
<evidence type="ECO:0000259" key="2">
    <source>
        <dbReference type="Pfam" id="PF00168"/>
    </source>
</evidence>
<dbReference type="WBParaSite" id="jg10372">
    <property type="protein sequence ID" value="jg10372"/>
    <property type="gene ID" value="jg10372"/>
</dbReference>
<keyword evidence="3" id="KW-1185">Reference proteome</keyword>
<dbReference type="Gene3D" id="2.60.40.150">
    <property type="entry name" value="C2 domain"/>
    <property type="match status" value="1"/>
</dbReference>
<dbReference type="GO" id="GO:0001786">
    <property type="term" value="F:phosphatidylserine binding"/>
    <property type="evidence" value="ECO:0007669"/>
    <property type="project" value="TreeGrafter"/>
</dbReference>
<dbReference type="PANTHER" id="PTHR10024">
    <property type="entry name" value="SYNAPTOTAGMIN"/>
    <property type="match status" value="1"/>
</dbReference>
<dbReference type="InterPro" id="IPR035892">
    <property type="entry name" value="C2_domain_sf"/>
</dbReference>
<dbReference type="GO" id="GO:0005509">
    <property type="term" value="F:calcium ion binding"/>
    <property type="evidence" value="ECO:0007669"/>
    <property type="project" value="TreeGrafter"/>
</dbReference>
<evidence type="ECO:0000256" key="1">
    <source>
        <dbReference type="SAM" id="MobiDB-lite"/>
    </source>
</evidence>
<dbReference type="InterPro" id="IPR000008">
    <property type="entry name" value="C2_dom"/>
</dbReference>
<dbReference type="SUPFAM" id="SSF49562">
    <property type="entry name" value="C2 domain (Calcium/lipid-binding domain, CaLB)"/>
    <property type="match status" value="1"/>
</dbReference>
<organism evidence="3 4">
    <name type="scientific">Ditylenchus dipsaci</name>
    <dbReference type="NCBI Taxonomy" id="166011"/>
    <lineage>
        <taxon>Eukaryota</taxon>
        <taxon>Metazoa</taxon>
        <taxon>Ecdysozoa</taxon>
        <taxon>Nematoda</taxon>
        <taxon>Chromadorea</taxon>
        <taxon>Rhabditida</taxon>
        <taxon>Tylenchina</taxon>
        <taxon>Tylenchomorpha</taxon>
        <taxon>Sphaerularioidea</taxon>
        <taxon>Anguinidae</taxon>
        <taxon>Anguininae</taxon>
        <taxon>Ditylenchus</taxon>
    </lineage>
</organism>
<proteinExistence type="predicted"/>
<accession>A0A915CLX4</accession>
<dbReference type="Pfam" id="PF00168">
    <property type="entry name" value="C2"/>
    <property type="match status" value="1"/>
</dbReference>
<dbReference type="Proteomes" id="UP000887574">
    <property type="component" value="Unplaced"/>
</dbReference>
<dbReference type="GO" id="GO:0030276">
    <property type="term" value="F:clathrin binding"/>
    <property type="evidence" value="ECO:0007669"/>
    <property type="project" value="TreeGrafter"/>
</dbReference>
<dbReference type="GO" id="GO:0017156">
    <property type="term" value="P:calcium-ion regulated exocytosis"/>
    <property type="evidence" value="ECO:0007669"/>
    <property type="project" value="TreeGrafter"/>
</dbReference>
<dbReference type="AlphaFoldDB" id="A0A915CLX4"/>
<evidence type="ECO:0000313" key="4">
    <source>
        <dbReference type="WBParaSite" id="jg10372"/>
    </source>
</evidence>
<feature type="compositionally biased region" description="Low complexity" evidence="1">
    <location>
        <begin position="156"/>
        <end position="167"/>
    </location>
</feature>
<dbReference type="GO" id="GO:0000149">
    <property type="term" value="F:SNARE binding"/>
    <property type="evidence" value="ECO:0007669"/>
    <property type="project" value="TreeGrafter"/>
</dbReference>
<reference evidence="4" key="1">
    <citation type="submission" date="2022-11" db="UniProtKB">
        <authorList>
            <consortium name="WormBaseParasite"/>
        </authorList>
    </citation>
    <scope>IDENTIFICATION</scope>
</reference>
<feature type="compositionally biased region" description="Polar residues" evidence="1">
    <location>
        <begin position="10"/>
        <end position="21"/>
    </location>
</feature>
<protein>
    <submittedName>
        <fullName evidence="4">C2 domain-containing protein</fullName>
    </submittedName>
</protein>